<proteinExistence type="predicted"/>
<keyword evidence="2" id="KW-1185">Reference proteome</keyword>
<accession>A0ABP1AVX4</accession>
<reference evidence="1" key="1">
    <citation type="submission" date="2024-03" db="EMBL/GenBank/DDBJ databases">
        <authorList>
            <consortium name="ELIXIR-Norway"/>
            <consortium name="Elixir Norway"/>
        </authorList>
    </citation>
    <scope>NUCLEOTIDE SEQUENCE</scope>
</reference>
<gene>
    <name evidence="1" type="ORF">CSSPJE1EN2_LOCUS9709</name>
</gene>
<evidence type="ECO:0000313" key="2">
    <source>
        <dbReference type="Proteomes" id="UP001497522"/>
    </source>
</evidence>
<protein>
    <submittedName>
        <fullName evidence="1">Uncharacterized protein</fullName>
    </submittedName>
</protein>
<dbReference type="Proteomes" id="UP001497522">
    <property type="component" value="Chromosome 16"/>
</dbReference>
<organism evidence="1 2">
    <name type="scientific">Sphagnum jensenii</name>
    <dbReference type="NCBI Taxonomy" id="128206"/>
    <lineage>
        <taxon>Eukaryota</taxon>
        <taxon>Viridiplantae</taxon>
        <taxon>Streptophyta</taxon>
        <taxon>Embryophyta</taxon>
        <taxon>Bryophyta</taxon>
        <taxon>Sphagnophytina</taxon>
        <taxon>Sphagnopsida</taxon>
        <taxon>Sphagnales</taxon>
        <taxon>Sphagnaceae</taxon>
        <taxon>Sphagnum</taxon>
    </lineage>
</organism>
<evidence type="ECO:0000313" key="1">
    <source>
        <dbReference type="EMBL" id="CAK9866714.1"/>
    </source>
</evidence>
<name>A0ABP1AVX4_9BRYO</name>
<dbReference type="EMBL" id="OZ023717">
    <property type="protein sequence ID" value="CAK9866714.1"/>
    <property type="molecule type" value="Genomic_DNA"/>
</dbReference>
<sequence>MTWKEAQNRLRRRMPFSCGRNPELHVVVCNLSVVVVFNLAYQTCSYEHNKEEEEEEEELCRPRLRNLPRAPPKKSGTFAFRLAMFS</sequence>